<gene>
    <name evidence="1" type="ORF">L6164_027377</name>
</gene>
<reference evidence="1 2" key="1">
    <citation type="journal article" date="2022" name="DNA Res.">
        <title>Chromosomal-level genome assembly of the orchid tree Bauhinia variegata (Leguminosae; Cercidoideae) supports the allotetraploid origin hypothesis of Bauhinia.</title>
        <authorList>
            <person name="Zhong Y."/>
            <person name="Chen Y."/>
            <person name="Zheng D."/>
            <person name="Pang J."/>
            <person name="Liu Y."/>
            <person name="Luo S."/>
            <person name="Meng S."/>
            <person name="Qian L."/>
            <person name="Wei D."/>
            <person name="Dai S."/>
            <person name="Zhou R."/>
        </authorList>
    </citation>
    <scope>NUCLEOTIDE SEQUENCE [LARGE SCALE GENOMIC DNA]</scope>
    <source>
        <strain evidence="1">BV-YZ2020</strain>
    </source>
</reference>
<dbReference type="EMBL" id="CM039436">
    <property type="protein sequence ID" value="KAI4314471.1"/>
    <property type="molecule type" value="Genomic_DNA"/>
</dbReference>
<comment type="caution">
    <text evidence="1">The sequence shown here is derived from an EMBL/GenBank/DDBJ whole genome shotgun (WGS) entry which is preliminary data.</text>
</comment>
<keyword evidence="2" id="KW-1185">Reference proteome</keyword>
<evidence type="ECO:0000313" key="1">
    <source>
        <dbReference type="EMBL" id="KAI4314471.1"/>
    </source>
</evidence>
<protein>
    <submittedName>
        <fullName evidence="1">Uncharacterized protein</fullName>
    </submittedName>
</protein>
<name>A0ACB9LT55_BAUVA</name>
<dbReference type="Proteomes" id="UP000828941">
    <property type="component" value="Chromosome 11"/>
</dbReference>
<proteinExistence type="predicted"/>
<accession>A0ACB9LT55</accession>
<evidence type="ECO:0000313" key="2">
    <source>
        <dbReference type="Proteomes" id="UP000828941"/>
    </source>
</evidence>
<sequence>MDEARLPSNSSIRLVSRLDHLEFLMKYLERKQKWGSNASAERQCLPLDLAVKDACFKGSLLDRVASLEHRLFQLCLEMDSSCNSNPLSCASTQTSGESSSSKGSKGEIGYSLPTFIPLPNLAAKAKSQSQLSLTLGMQEKSERVHKQVKDPSSPQQQVVKSKAKRSNEKKSKSKKKRTPSTWPRLKLLGCS</sequence>
<organism evidence="1 2">
    <name type="scientific">Bauhinia variegata</name>
    <name type="common">Purple orchid tree</name>
    <name type="synonym">Phanera variegata</name>
    <dbReference type="NCBI Taxonomy" id="167791"/>
    <lineage>
        <taxon>Eukaryota</taxon>
        <taxon>Viridiplantae</taxon>
        <taxon>Streptophyta</taxon>
        <taxon>Embryophyta</taxon>
        <taxon>Tracheophyta</taxon>
        <taxon>Spermatophyta</taxon>
        <taxon>Magnoliopsida</taxon>
        <taxon>eudicotyledons</taxon>
        <taxon>Gunneridae</taxon>
        <taxon>Pentapetalae</taxon>
        <taxon>rosids</taxon>
        <taxon>fabids</taxon>
        <taxon>Fabales</taxon>
        <taxon>Fabaceae</taxon>
        <taxon>Cercidoideae</taxon>
        <taxon>Cercideae</taxon>
        <taxon>Bauhiniinae</taxon>
        <taxon>Bauhinia</taxon>
    </lineage>
</organism>